<dbReference type="Proteomes" id="UP001424741">
    <property type="component" value="Unassembled WGS sequence"/>
</dbReference>
<evidence type="ECO:0000313" key="3">
    <source>
        <dbReference type="Proteomes" id="UP001424741"/>
    </source>
</evidence>
<dbReference type="RefSeq" id="WP_346188740.1">
    <property type="nucleotide sequence ID" value="NZ_BAABRL010000006.1"/>
</dbReference>
<dbReference type="EMBL" id="BAABRL010000006">
    <property type="protein sequence ID" value="GAA5496010.1"/>
    <property type="molecule type" value="Genomic_DNA"/>
</dbReference>
<feature type="transmembrane region" description="Helical" evidence="1">
    <location>
        <begin position="98"/>
        <end position="115"/>
    </location>
</feature>
<evidence type="ECO:0000256" key="1">
    <source>
        <dbReference type="SAM" id="Phobius"/>
    </source>
</evidence>
<organism evidence="2 3">
    <name type="scientific">Rubritalea halochordaticola</name>
    <dbReference type="NCBI Taxonomy" id="714537"/>
    <lineage>
        <taxon>Bacteria</taxon>
        <taxon>Pseudomonadati</taxon>
        <taxon>Verrucomicrobiota</taxon>
        <taxon>Verrucomicrobiia</taxon>
        <taxon>Verrucomicrobiales</taxon>
        <taxon>Rubritaleaceae</taxon>
        <taxon>Rubritalea</taxon>
    </lineage>
</organism>
<proteinExistence type="predicted"/>
<feature type="transmembrane region" description="Helical" evidence="1">
    <location>
        <begin position="127"/>
        <end position="146"/>
    </location>
</feature>
<comment type="caution">
    <text evidence="2">The sequence shown here is derived from an EMBL/GenBank/DDBJ whole genome shotgun (WGS) entry which is preliminary data.</text>
</comment>
<keyword evidence="1" id="KW-1133">Transmembrane helix</keyword>
<name>A0ABP9V203_9BACT</name>
<accession>A0ABP9V203</accession>
<keyword evidence="3" id="KW-1185">Reference proteome</keyword>
<keyword evidence="1" id="KW-0472">Membrane</keyword>
<reference evidence="2 3" key="1">
    <citation type="submission" date="2024-02" db="EMBL/GenBank/DDBJ databases">
        <title>Rubritalea halochordaticola NBRC 107102.</title>
        <authorList>
            <person name="Ichikawa N."/>
            <person name="Katano-Makiyama Y."/>
            <person name="Hidaka K."/>
        </authorList>
    </citation>
    <scope>NUCLEOTIDE SEQUENCE [LARGE SCALE GENOMIC DNA]</scope>
    <source>
        <strain evidence="2 3">NBRC 107102</strain>
    </source>
</reference>
<protein>
    <submittedName>
        <fullName evidence="2">Uncharacterized protein</fullName>
    </submittedName>
</protein>
<feature type="transmembrane region" description="Helical" evidence="1">
    <location>
        <begin position="158"/>
        <end position="180"/>
    </location>
</feature>
<feature type="transmembrane region" description="Helical" evidence="1">
    <location>
        <begin position="55"/>
        <end position="78"/>
    </location>
</feature>
<keyword evidence="1" id="KW-0812">Transmembrane</keyword>
<feature type="transmembrane region" description="Helical" evidence="1">
    <location>
        <begin position="20"/>
        <end position="43"/>
    </location>
</feature>
<gene>
    <name evidence="2" type="ORF">Rhal01_02191</name>
</gene>
<sequence>MQEAGVEVNDFKRPLCLWELVSILLLCIILWPRFGWLAVLPLLVEWWVGRRGGGLIAHVMLAIPLVVMTLSVVSYYVARNIGDTIGESADPQRLIVRLLYLFLLWWSVRALRFCFITNDRWSRRGFLILNSLAVAEIFYAGMGAISRWEGTFHFKWIGYFYALMSTLLAFSFLGVQVWWLESRMKKKTRTEAASAGLC</sequence>
<evidence type="ECO:0000313" key="2">
    <source>
        <dbReference type="EMBL" id="GAA5496010.1"/>
    </source>
</evidence>